<dbReference type="SUPFAM" id="SSF55008">
    <property type="entry name" value="HMA, heavy metal-associated domain"/>
    <property type="match status" value="1"/>
</dbReference>
<dbReference type="GO" id="GO:0016020">
    <property type="term" value="C:membrane"/>
    <property type="evidence" value="ECO:0007669"/>
    <property type="project" value="UniProtKB-SubCell"/>
</dbReference>
<dbReference type="Pfam" id="PF00403">
    <property type="entry name" value="HMA"/>
    <property type="match status" value="1"/>
</dbReference>
<dbReference type="InterPro" id="IPR036163">
    <property type="entry name" value="HMA_dom_sf"/>
</dbReference>
<comment type="similarity">
    <text evidence="6">Belongs to the HIPP family.</text>
</comment>
<proteinExistence type="inferred from homology"/>
<keyword evidence="5" id="KW-0636">Prenylation</keyword>
<keyword evidence="3" id="KW-0479">Metal-binding</keyword>
<evidence type="ECO:0000256" key="3">
    <source>
        <dbReference type="ARBA" id="ARBA00022723"/>
    </source>
</evidence>
<evidence type="ECO:0000259" key="7">
    <source>
        <dbReference type="PROSITE" id="PS50846"/>
    </source>
</evidence>
<name>A0AAD5C1B3_AMBAR</name>
<dbReference type="PANTHER" id="PTHR45811">
    <property type="entry name" value="COPPER TRANSPORT PROTEIN FAMILY-RELATED"/>
    <property type="match status" value="1"/>
</dbReference>
<evidence type="ECO:0000313" key="8">
    <source>
        <dbReference type="EMBL" id="KAI7733123.1"/>
    </source>
</evidence>
<dbReference type="GO" id="GO:0009626">
    <property type="term" value="P:plant-type hypersensitive response"/>
    <property type="evidence" value="ECO:0007669"/>
    <property type="project" value="UniProtKB-KW"/>
</dbReference>
<evidence type="ECO:0000256" key="5">
    <source>
        <dbReference type="ARBA" id="ARBA00023289"/>
    </source>
</evidence>
<gene>
    <name evidence="8" type="ORF">M8C21_027238</name>
    <name evidence="9" type="ORF">M8C21_027240</name>
</gene>
<feature type="domain" description="HMA" evidence="7">
    <location>
        <begin position="10"/>
        <end position="73"/>
    </location>
</feature>
<dbReference type="EMBL" id="JAMZMK010010084">
    <property type="protein sequence ID" value="KAI7733123.1"/>
    <property type="molecule type" value="Genomic_DNA"/>
</dbReference>
<dbReference type="PANTHER" id="PTHR45811:SF66">
    <property type="entry name" value="HEAVY METAL-ASSOCIATED DOMAIN, HMA, HEAVY METAL-ASSOCIATED DOMAIN SUPERFAMILY"/>
    <property type="match status" value="1"/>
</dbReference>
<evidence type="ECO:0000256" key="1">
    <source>
        <dbReference type="ARBA" id="ARBA00004170"/>
    </source>
</evidence>
<comment type="subcellular location">
    <subcellularLocation>
        <location evidence="1">Membrane</location>
        <topology evidence="1">Peripheral membrane protein</topology>
    </subcellularLocation>
</comment>
<dbReference type="InterPro" id="IPR006121">
    <property type="entry name" value="HMA_dom"/>
</dbReference>
<comment type="caution">
    <text evidence="9">The sequence shown here is derived from an EMBL/GenBank/DDBJ whole genome shotgun (WGS) entry which is preliminary data.</text>
</comment>
<protein>
    <recommendedName>
        <fullName evidence="7">HMA domain-containing protein</fullName>
    </recommendedName>
</protein>
<dbReference type="PROSITE" id="PS50846">
    <property type="entry name" value="HMA_2"/>
    <property type="match status" value="1"/>
</dbReference>
<evidence type="ECO:0000256" key="6">
    <source>
        <dbReference type="ARBA" id="ARBA00024045"/>
    </source>
</evidence>
<accession>A0AAD5C1B3</accession>
<evidence type="ECO:0000313" key="9">
    <source>
        <dbReference type="EMBL" id="KAI7733125.1"/>
    </source>
</evidence>
<dbReference type="InterPro" id="IPR051863">
    <property type="entry name" value="HIPP"/>
</dbReference>
<sequence>PSTCLKASSLQKLIIKVDIHDNDEKRNALKAVSGLLGIDSLAMDMKDKKMTIVGDVEPLDVIGKLKKWDADILSIGPAKEENTDN</sequence>
<dbReference type="Proteomes" id="UP001206925">
    <property type="component" value="Unassembled WGS sequence"/>
</dbReference>
<organism evidence="9 10">
    <name type="scientific">Ambrosia artemisiifolia</name>
    <name type="common">Common ragweed</name>
    <dbReference type="NCBI Taxonomy" id="4212"/>
    <lineage>
        <taxon>Eukaryota</taxon>
        <taxon>Viridiplantae</taxon>
        <taxon>Streptophyta</taxon>
        <taxon>Embryophyta</taxon>
        <taxon>Tracheophyta</taxon>
        <taxon>Spermatophyta</taxon>
        <taxon>Magnoliopsida</taxon>
        <taxon>eudicotyledons</taxon>
        <taxon>Gunneridae</taxon>
        <taxon>Pentapetalae</taxon>
        <taxon>asterids</taxon>
        <taxon>campanulids</taxon>
        <taxon>Asterales</taxon>
        <taxon>Asteraceae</taxon>
        <taxon>Asteroideae</taxon>
        <taxon>Heliantheae alliance</taxon>
        <taxon>Heliantheae</taxon>
        <taxon>Ambrosia</taxon>
    </lineage>
</organism>
<evidence type="ECO:0000313" key="10">
    <source>
        <dbReference type="Proteomes" id="UP001206925"/>
    </source>
</evidence>
<dbReference type="GO" id="GO:0046872">
    <property type="term" value="F:metal ion binding"/>
    <property type="evidence" value="ECO:0007669"/>
    <property type="project" value="UniProtKB-KW"/>
</dbReference>
<keyword evidence="2" id="KW-0488">Methylation</keyword>
<evidence type="ECO:0000256" key="2">
    <source>
        <dbReference type="ARBA" id="ARBA00022481"/>
    </source>
</evidence>
<dbReference type="EMBL" id="JAMZMK010010084">
    <property type="protein sequence ID" value="KAI7733125.1"/>
    <property type="molecule type" value="Genomic_DNA"/>
</dbReference>
<dbReference type="Gene3D" id="3.30.70.100">
    <property type="match status" value="1"/>
</dbReference>
<feature type="non-terminal residue" evidence="9">
    <location>
        <position position="1"/>
    </location>
</feature>
<keyword evidence="10" id="KW-1185">Reference proteome</keyword>
<keyword evidence="4" id="KW-0449">Lipoprotein</keyword>
<evidence type="ECO:0000256" key="4">
    <source>
        <dbReference type="ARBA" id="ARBA00023288"/>
    </source>
</evidence>
<dbReference type="AlphaFoldDB" id="A0AAD5C1B3"/>
<reference evidence="9" key="1">
    <citation type="submission" date="2022-06" db="EMBL/GenBank/DDBJ databases">
        <title>Uncovering the hologenomic basis of an extraordinary plant invasion.</title>
        <authorList>
            <person name="Bieker V.C."/>
            <person name="Martin M.D."/>
            <person name="Gilbert T."/>
            <person name="Hodgins K."/>
            <person name="Battlay P."/>
            <person name="Petersen B."/>
            <person name="Wilson J."/>
        </authorList>
    </citation>
    <scope>NUCLEOTIDE SEQUENCE</scope>
    <source>
        <strain evidence="9">AA19_3_7</strain>
        <tissue evidence="9">Leaf</tissue>
    </source>
</reference>